<feature type="compositionally biased region" description="Basic and acidic residues" evidence="1">
    <location>
        <begin position="33"/>
        <end position="52"/>
    </location>
</feature>
<dbReference type="RefSeq" id="WP_161553150.1">
    <property type="nucleotide sequence ID" value="NZ_AP022325.1"/>
</dbReference>
<keyword evidence="3" id="KW-1185">Reference proteome</keyword>
<reference evidence="2 3" key="1">
    <citation type="submission" date="2020-01" db="EMBL/GenBank/DDBJ databases">
        <title>Complete genome sequence of Mycoplasma felis strain Myco-2.</title>
        <authorList>
            <person name="Kinoshita Y."/>
            <person name="Niwa H."/>
            <person name="Uchida-Fujii E."/>
            <person name="Nukada T."/>
        </authorList>
    </citation>
    <scope>NUCLEOTIDE SEQUENCE [LARGE SCALE GENOMIC DNA]</scope>
    <source>
        <strain evidence="2 3">Myco-2</strain>
    </source>
</reference>
<dbReference type="KEGG" id="mfel:JPM2_3820"/>
<gene>
    <name evidence="2" type="ORF">JPM2_3820</name>
</gene>
<protein>
    <recommendedName>
        <fullName evidence="4">Lipoprotein</fullName>
    </recommendedName>
</protein>
<evidence type="ECO:0008006" key="4">
    <source>
        <dbReference type="Google" id="ProtNLM"/>
    </source>
</evidence>
<name>A0A809SE90_9BACT</name>
<organism evidence="2 3">
    <name type="scientific">Mycoplasmopsis felis</name>
    <dbReference type="NCBI Taxonomy" id="33923"/>
    <lineage>
        <taxon>Bacteria</taxon>
        <taxon>Bacillati</taxon>
        <taxon>Mycoplasmatota</taxon>
        <taxon>Mycoplasmoidales</taxon>
        <taxon>Metamycoplasmataceae</taxon>
        <taxon>Mycoplasmopsis</taxon>
    </lineage>
</organism>
<evidence type="ECO:0000256" key="1">
    <source>
        <dbReference type="SAM" id="MobiDB-lite"/>
    </source>
</evidence>
<dbReference type="AlphaFoldDB" id="A0A809SE90"/>
<dbReference type="PROSITE" id="PS51257">
    <property type="entry name" value="PROKAR_LIPOPROTEIN"/>
    <property type="match status" value="1"/>
</dbReference>
<sequence>MILKKYLKNIGIITSLGIGISTISASCSDYETKQTKERHAKEKPKTSEDRKGIQNRIGDIDFTEYGVAKFSGNVKTRTLLFPAQTGSNNLDRDGVFHISLHLSPVKDATGDWYAFAAEVISSNNNTLVKPVVIKKSLTTAKEGAEFPLRWQFTDENKLEDGKSYTFIFWKTDGSEVIVFSKSNIENNKDIFPARLPR</sequence>
<dbReference type="Proteomes" id="UP000464317">
    <property type="component" value="Chromosome"/>
</dbReference>
<evidence type="ECO:0000313" key="2">
    <source>
        <dbReference type="EMBL" id="BBU47689.1"/>
    </source>
</evidence>
<dbReference type="EMBL" id="AP022325">
    <property type="protein sequence ID" value="BBU47689.1"/>
    <property type="molecule type" value="Genomic_DNA"/>
</dbReference>
<proteinExistence type="predicted"/>
<feature type="region of interest" description="Disordered" evidence="1">
    <location>
        <begin position="33"/>
        <end position="53"/>
    </location>
</feature>
<accession>A0A809SE90</accession>
<evidence type="ECO:0000313" key="3">
    <source>
        <dbReference type="Proteomes" id="UP000464317"/>
    </source>
</evidence>